<gene>
    <name evidence="2" type="ORF">QQZ08_005049</name>
</gene>
<accession>A0ABR1I4G0</accession>
<dbReference type="EMBL" id="JAZAVK010000041">
    <property type="protein sequence ID" value="KAK7428430.1"/>
    <property type="molecule type" value="Genomic_DNA"/>
</dbReference>
<evidence type="ECO:0000313" key="2">
    <source>
        <dbReference type="EMBL" id="KAK7428430.1"/>
    </source>
</evidence>
<feature type="region of interest" description="Disordered" evidence="1">
    <location>
        <begin position="190"/>
        <end position="217"/>
    </location>
</feature>
<organism evidence="2 3">
    <name type="scientific">Neonectria magnoliae</name>
    <dbReference type="NCBI Taxonomy" id="2732573"/>
    <lineage>
        <taxon>Eukaryota</taxon>
        <taxon>Fungi</taxon>
        <taxon>Dikarya</taxon>
        <taxon>Ascomycota</taxon>
        <taxon>Pezizomycotina</taxon>
        <taxon>Sordariomycetes</taxon>
        <taxon>Hypocreomycetidae</taxon>
        <taxon>Hypocreales</taxon>
        <taxon>Nectriaceae</taxon>
        <taxon>Neonectria</taxon>
    </lineage>
</organism>
<reference evidence="2 3" key="1">
    <citation type="journal article" date="2025" name="Microbiol. Resour. Announc.">
        <title>Draft genome sequences for Neonectria magnoliae and Neonectria punicea, canker pathogens of Liriodendron tulipifera and Acer saccharum in West Virginia.</title>
        <authorList>
            <person name="Petronek H.M."/>
            <person name="Kasson M.T."/>
            <person name="Metheny A.M."/>
            <person name="Stauder C.M."/>
            <person name="Lovett B."/>
            <person name="Lynch S.C."/>
            <person name="Garnas J.R."/>
            <person name="Kasson L.R."/>
            <person name="Stajich J.E."/>
        </authorList>
    </citation>
    <scope>NUCLEOTIDE SEQUENCE [LARGE SCALE GENOMIC DNA]</scope>
    <source>
        <strain evidence="2 3">NRRL 64651</strain>
    </source>
</reference>
<name>A0ABR1I4G0_9HYPO</name>
<dbReference type="Proteomes" id="UP001498421">
    <property type="component" value="Unassembled WGS sequence"/>
</dbReference>
<proteinExistence type="predicted"/>
<protein>
    <recommendedName>
        <fullName evidence="4">Ubiquitin-like domain-containing protein</fullName>
    </recommendedName>
</protein>
<evidence type="ECO:0008006" key="4">
    <source>
        <dbReference type="Google" id="ProtNLM"/>
    </source>
</evidence>
<keyword evidence="3" id="KW-1185">Reference proteome</keyword>
<evidence type="ECO:0000313" key="3">
    <source>
        <dbReference type="Proteomes" id="UP001498421"/>
    </source>
</evidence>
<comment type="caution">
    <text evidence="2">The sequence shown here is derived from an EMBL/GenBank/DDBJ whole genome shotgun (WGS) entry which is preliminary data.</text>
</comment>
<sequence>MLVPVLEEMWNSVSIWSSFRKKALASTPFAIELRMAGTRSDDGEKITVRPSIWIRTTDEAIEASAPWKKLKRLVKKLGLDSPQYVSIYAEGGLRLADDGVAVSKEHLALDKGITFPGGEVLFTHVMVNPPRGSACGLLCLTTIIKENTILEQNLSRVGGLISHNSSRRGVTSGHVMLQYFLRSGSDDNLFPVPGEKPSTEDPTGLHSDLSDDEESDDDLELIKNNQSWNVGQHAAQVLGHVDLAGLTQWTSVTPSDTINFVAQAQQDSSQSSSWKIHSSRPIPADFALISGIVDWEFDNYYLNPLAQDSQQDLSIGEKKWVSGCNEDMSLETRDVLVLIGPESQLVVASLQATKISLIIGGATFWTRKLSLKAPLG</sequence>
<evidence type="ECO:0000256" key="1">
    <source>
        <dbReference type="SAM" id="MobiDB-lite"/>
    </source>
</evidence>